<keyword evidence="3" id="KW-1185">Reference proteome</keyword>
<name>A0A9P0ANX5_BEMTA</name>
<organism evidence="2 3">
    <name type="scientific">Bemisia tabaci</name>
    <name type="common">Sweetpotato whitefly</name>
    <name type="synonym">Aleurodes tabaci</name>
    <dbReference type="NCBI Taxonomy" id="7038"/>
    <lineage>
        <taxon>Eukaryota</taxon>
        <taxon>Metazoa</taxon>
        <taxon>Ecdysozoa</taxon>
        <taxon>Arthropoda</taxon>
        <taxon>Hexapoda</taxon>
        <taxon>Insecta</taxon>
        <taxon>Pterygota</taxon>
        <taxon>Neoptera</taxon>
        <taxon>Paraneoptera</taxon>
        <taxon>Hemiptera</taxon>
        <taxon>Sternorrhyncha</taxon>
        <taxon>Aleyrodoidea</taxon>
        <taxon>Aleyrodidae</taxon>
        <taxon>Aleyrodinae</taxon>
        <taxon>Bemisia</taxon>
    </lineage>
</organism>
<dbReference type="GO" id="GO:0006508">
    <property type="term" value="P:proteolysis"/>
    <property type="evidence" value="ECO:0007669"/>
    <property type="project" value="InterPro"/>
</dbReference>
<dbReference type="SUPFAM" id="SSF54001">
    <property type="entry name" value="Cysteine proteinases"/>
    <property type="match status" value="1"/>
</dbReference>
<gene>
    <name evidence="2" type="ORF">BEMITA_LOCUS14043</name>
</gene>
<evidence type="ECO:0000259" key="1">
    <source>
        <dbReference type="Pfam" id="PF00112"/>
    </source>
</evidence>
<dbReference type="InterPro" id="IPR038765">
    <property type="entry name" value="Papain-like_cys_pep_sf"/>
</dbReference>
<accession>A0A9P0ANX5</accession>
<dbReference type="GO" id="GO:0008234">
    <property type="term" value="F:cysteine-type peptidase activity"/>
    <property type="evidence" value="ECO:0007669"/>
    <property type="project" value="InterPro"/>
</dbReference>
<reference evidence="2" key="1">
    <citation type="submission" date="2021-12" db="EMBL/GenBank/DDBJ databases">
        <authorList>
            <person name="King R."/>
        </authorList>
    </citation>
    <scope>NUCLEOTIDE SEQUENCE</scope>
</reference>
<protein>
    <recommendedName>
        <fullName evidence="1">Peptidase C1A papain C-terminal domain-containing protein</fullName>
    </recommendedName>
</protein>
<dbReference type="Gene3D" id="3.90.70.10">
    <property type="entry name" value="Cysteine proteinases"/>
    <property type="match status" value="1"/>
</dbReference>
<dbReference type="Proteomes" id="UP001152759">
    <property type="component" value="Chromosome 9"/>
</dbReference>
<dbReference type="InterPro" id="IPR000668">
    <property type="entry name" value="Peptidase_C1A_C"/>
</dbReference>
<proteinExistence type="predicted"/>
<dbReference type="AlphaFoldDB" id="A0A9P0ANX5"/>
<evidence type="ECO:0000313" key="2">
    <source>
        <dbReference type="EMBL" id="CAH0395920.1"/>
    </source>
</evidence>
<dbReference type="EMBL" id="OU963870">
    <property type="protein sequence ID" value="CAH0395920.1"/>
    <property type="molecule type" value="Genomic_DNA"/>
</dbReference>
<evidence type="ECO:0000313" key="3">
    <source>
        <dbReference type="Proteomes" id="UP001152759"/>
    </source>
</evidence>
<feature type="domain" description="Peptidase C1A papain C-terminal" evidence="1">
    <location>
        <begin position="4"/>
        <end position="65"/>
    </location>
</feature>
<sequence>MFTDLIDCDRTNNGCMGGHTSNSLNYIRDVGIATARAYPYQAGQFGCRSNQIKPYVKLTTFIESDPSNIEGHLELSPIPTAVHHPPELQADAFDVLDDSATVRHDVPGANLVKISVELMRRLPSYCATSSTIAHPPAHSGSSTGAFCKLTHFYNRLRRRESLKDNSCDKSRPSSESFKCYFYSTCRGSEIA</sequence>
<dbReference type="Pfam" id="PF00112">
    <property type="entry name" value="Peptidase_C1"/>
    <property type="match status" value="1"/>
</dbReference>